<gene>
    <name evidence="1" type="ORF">Thiowin_00346</name>
</gene>
<organism evidence="1 2">
    <name type="scientific">Thiorhodovibrio winogradskyi</name>
    <dbReference type="NCBI Taxonomy" id="77007"/>
    <lineage>
        <taxon>Bacteria</taxon>
        <taxon>Pseudomonadati</taxon>
        <taxon>Pseudomonadota</taxon>
        <taxon>Gammaproteobacteria</taxon>
        <taxon>Chromatiales</taxon>
        <taxon>Chromatiaceae</taxon>
        <taxon>Thiorhodovibrio</taxon>
    </lineage>
</organism>
<proteinExistence type="predicted"/>
<keyword evidence="2" id="KW-1185">Reference proteome</keyword>
<evidence type="ECO:0000313" key="2">
    <source>
        <dbReference type="Proteomes" id="UP001432180"/>
    </source>
</evidence>
<protein>
    <recommendedName>
        <fullName evidence="3">DUF4926 domain-containing protein</fullName>
    </recommendedName>
</protein>
<accession>A0ABZ0S4H6</accession>
<name>A0ABZ0S4H6_9GAMM</name>
<reference evidence="1 2" key="1">
    <citation type="journal article" date="2023" name="Microorganisms">
        <title>Thiorhodovibrio frisius and Trv. litoralis spp. nov., Two Novel Members from a Clade of Fastidious Purple Sulfur Bacteria That Exhibit Unique Red-Shifted Light-Harvesting Capabilities.</title>
        <authorList>
            <person name="Methner A."/>
            <person name="Kuzyk S.B."/>
            <person name="Petersen J."/>
            <person name="Bauer S."/>
            <person name="Brinkmann H."/>
            <person name="Sichau K."/>
            <person name="Wanner G."/>
            <person name="Wolf J."/>
            <person name="Neumann-Schaal M."/>
            <person name="Henke P."/>
            <person name="Tank M."/>
            <person name="Sproer C."/>
            <person name="Bunk B."/>
            <person name="Overmann J."/>
        </authorList>
    </citation>
    <scope>NUCLEOTIDE SEQUENCE [LARGE SCALE GENOMIC DNA]</scope>
    <source>
        <strain evidence="1 2">DSM 6702</strain>
    </source>
</reference>
<dbReference type="RefSeq" id="WP_328986023.1">
    <property type="nucleotide sequence ID" value="NZ_CP121472.1"/>
</dbReference>
<dbReference type="Proteomes" id="UP001432180">
    <property type="component" value="Chromosome"/>
</dbReference>
<dbReference type="Pfam" id="PF16277">
    <property type="entry name" value="DUF4926"/>
    <property type="match status" value="1"/>
</dbReference>
<evidence type="ECO:0000313" key="1">
    <source>
        <dbReference type="EMBL" id="WPL15450.1"/>
    </source>
</evidence>
<evidence type="ECO:0008006" key="3">
    <source>
        <dbReference type="Google" id="ProtNLM"/>
    </source>
</evidence>
<sequence length="80" mass="9018">MQSEFHLHDPVALLADIPARDFETSRPLRLKRGQIGTIVMIYNSETYEVEFTDIQGQTCALLPIPAAKLMRLHHMVEAAA</sequence>
<dbReference type="EMBL" id="CP121472">
    <property type="protein sequence ID" value="WPL15450.1"/>
    <property type="molecule type" value="Genomic_DNA"/>
</dbReference>
<dbReference type="InterPro" id="IPR032568">
    <property type="entry name" value="DUF4926"/>
</dbReference>